<evidence type="ECO:0000313" key="2">
    <source>
        <dbReference type="EMBL" id="TDD08857.1"/>
    </source>
</evidence>
<gene>
    <name evidence="2" type="ORF">E1181_05070</name>
</gene>
<dbReference type="PROSITE" id="PS01125">
    <property type="entry name" value="ROK"/>
    <property type="match status" value="1"/>
</dbReference>
<organism evidence="2 3">
    <name type="scientific">Saccharopolyspora terrae</name>
    <dbReference type="NCBI Taxonomy" id="2530384"/>
    <lineage>
        <taxon>Bacteria</taxon>
        <taxon>Bacillati</taxon>
        <taxon>Actinomycetota</taxon>
        <taxon>Actinomycetes</taxon>
        <taxon>Pseudonocardiales</taxon>
        <taxon>Pseudonocardiaceae</taxon>
        <taxon>Saccharopolyspora</taxon>
    </lineage>
</organism>
<dbReference type="PANTHER" id="PTHR18964">
    <property type="entry name" value="ROK (REPRESSOR, ORF, KINASE) FAMILY"/>
    <property type="match status" value="1"/>
</dbReference>
<name>A0A4R4VWX8_9PSEU</name>
<keyword evidence="3" id="KW-1185">Reference proteome</keyword>
<dbReference type="SUPFAM" id="SSF46785">
    <property type="entry name" value="Winged helix' DNA-binding domain"/>
    <property type="match status" value="1"/>
</dbReference>
<evidence type="ECO:0000256" key="1">
    <source>
        <dbReference type="ARBA" id="ARBA00006479"/>
    </source>
</evidence>
<comment type="caution">
    <text evidence="2">The sequence shown here is derived from an EMBL/GenBank/DDBJ whole genome shotgun (WGS) entry which is preliminary data.</text>
</comment>
<dbReference type="Gene3D" id="3.30.420.40">
    <property type="match status" value="2"/>
</dbReference>
<dbReference type="Gene3D" id="1.10.10.10">
    <property type="entry name" value="Winged helix-like DNA-binding domain superfamily/Winged helix DNA-binding domain"/>
    <property type="match status" value="1"/>
</dbReference>
<dbReference type="Pfam" id="PF00480">
    <property type="entry name" value="ROK"/>
    <property type="match status" value="1"/>
</dbReference>
<dbReference type="AlphaFoldDB" id="A0A4R4VWX8"/>
<accession>A0A4R4VWX8</accession>
<dbReference type="Proteomes" id="UP000295674">
    <property type="component" value="Unassembled WGS sequence"/>
</dbReference>
<dbReference type="OrthoDB" id="3464494at2"/>
<dbReference type="InterPro" id="IPR036388">
    <property type="entry name" value="WH-like_DNA-bd_sf"/>
</dbReference>
<dbReference type="SUPFAM" id="SSF53067">
    <property type="entry name" value="Actin-like ATPase domain"/>
    <property type="match status" value="2"/>
</dbReference>
<dbReference type="Pfam" id="PF13412">
    <property type="entry name" value="HTH_24"/>
    <property type="match status" value="1"/>
</dbReference>
<evidence type="ECO:0000313" key="3">
    <source>
        <dbReference type="Proteomes" id="UP000295674"/>
    </source>
</evidence>
<dbReference type="PANTHER" id="PTHR18964:SF149">
    <property type="entry name" value="BIFUNCTIONAL UDP-N-ACETYLGLUCOSAMINE 2-EPIMERASE_N-ACETYLMANNOSAMINE KINASE"/>
    <property type="match status" value="1"/>
</dbReference>
<sequence length="406" mass="42145">MSDMRLPGEAHALVRHTHQERVLRALRERGALSRGEIARAVGLSRTTISEITRDLLQHGAVVVVDTDAASRAGSGRPAERLALDPNSGQFLGVDFGHRRVRVAIADAAHEVVASGRQTYDDSTGWPERIETAFELIDRLSAERGVHFRALQGIGIGVTGPHPRSSAPHAPEGAFGPGFAAARDDVDVSFAERFGAPVMVDNNTRLAALAEALAGDASAENVLYVRLSDGVGGALVIGGRLVPGATGLAGELGHVTVVPGGARCRCGKDGCLETVASVPAMLAACEQRGADVGSLDELASSTDPVVEQVLRDAARALGRAVGVVAMVFNPAEVVIGGDIARLAPVIVEQTSDTVGAELFPWVAAKPAFRCARLADDDGATGALAALFRSSPLLADYPEPAPIRALPA</sequence>
<dbReference type="InterPro" id="IPR043129">
    <property type="entry name" value="ATPase_NBD"/>
</dbReference>
<proteinExistence type="inferred from homology"/>
<dbReference type="InterPro" id="IPR000600">
    <property type="entry name" value="ROK"/>
</dbReference>
<dbReference type="EMBL" id="SMKS01000005">
    <property type="protein sequence ID" value="TDD08857.1"/>
    <property type="molecule type" value="Genomic_DNA"/>
</dbReference>
<dbReference type="InterPro" id="IPR036390">
    <property type="entry name" value="WH_DNA-bd_sf"/>
</dbReference>
<comment type="similarity">
    <text evidence="1">Belongs to the ROK (NagC/XylR) family.</text>
</comment>
<reference evidence="2 3" key="1">
    <citation type="submission" date="2019-03" db="EMBL/GenBank/DDBJ databases">
        <title>Draft genome sequences of novel Actinobacteria.</title>
        <authorList>
            <person name="Sahin N."/>
            <person name="Ay H."/>
            <person name="Saygin H."/>
        </authorList>
    </citation>
    <scope>NUCLEOTIDE SEQUENCE [LARGE SCALE GENOMIC DNA]</scope>
    <source>
        <strain evidence="2 3">16K309</strain>
    </source>
</reference>
<dbReference type="InterPro" id="IPR049874">
    <property type="entry name" value="ROK_cs"/>
</dbReference>
<dbReference type="RefSeq" id="WP_132672728.1">
    <property type="nucleotide sequence ID" value="NZ_SMKS01000005.1"/>
</dbReference>
<protein>
    <submittedName>
        <fullName evidence="2">ROK family transcriptional regulator</fullName>
    </submittedName>
</protein>